<dbReference type="SUPFAM" id="SSF50022">
    <property type="entry name" value="ISP domain"/>
    <property type="match status" value="1"/>
</dbReference>
<evidence type="ECO:0000256" key="2">
    <source>
        <dbReference type="ARBA" id="ARBA00022723"/>
    </source>
</evidence>
<dbReference type="Proteomes" id="UP000249577">
    <property type="component" value="Unassembled WGS sequence"/>
</dbReference>
<evidence type="ECO:0000256" key="3">
    <source>
        <dbReference type="ARBA" id="ARBA00023004"/>
    </source>
</evidence>
<protein>
    <submittedName>
        <fullName evidence="6">(2Fe-2S)-binding protein</fullName>
    </submittedName>
</protein>
<keyword evidence="4" id="KW-0411">Iron-sulfur</keyword>
<dbReference type="GO" id="GO:0046872">
    <property type="term" value="F:metal ion binding"/>
    <property type="evidence" value="ECO:0007669"/>
    <property type="project" value="UniProtKB-KW"/>
</dbReference>
<gene>
    <name evidence="6" type="ORF">DI565_12480</name>
</gene>
<sequence>MSWTYLCDASEVAPNTLKLVDAQGVPIVVANYGEGFRAMPPICPHMEEPLEESGVIAGCVLTCTKHLWAWNLGTMEMDGGETEKPLKTYDLKEEDGRLLAFVEEELTYDFDEEDDMDDDFFSKS</sequence>
<keyword evidence="2" id="KW-0479">Metal-binding</keyword>
<dbReference type="Pfam" id="PF00355">
    <property type="entry name" value="Rieske"/>
    <property type="match status" value="1"/>
</dbReference>
<reference evidence="6 7" key="1">
    <citation type="submission" date="2017-08" db="EMBL/GenBank/DDBJ databases">
        <title>Infants hospitalized years apart are colonized by the same room-sourced microbial strains.</title>
        <authorList>
            <person name="Brooks B."/>
            <person name="Olm M.R."/>
            <person name="Firek B.A."/>
            <person name="Baker R."/>
            <person name="Thomas B.C."/>
            <person name="Morowitz M.J."/>
            <person name="Banfield J.F."/>
        </authorList>
    </citation>
    <scope>NUCLEOTIDE SEQUENCE [LARGE SCALE GENOMIC DNA]</scope>
    <source>
        <strain evidence="6">S2_005_003_R2_43</strain>
    </source>
</reference>
<proteinExistence type="predicted"/>
<dbReference type="InterPro" id="IPR036922">
    <property type="entry name" value="Rieske_2Fe-2S_sf"/>
</dbReference>
<keyword evidence="3" id="KW-0408">Iron</keyword>
<dbReference type="GO" id="GO:0051537">
    <property type="term" value="F:2 iron, 2 sulfur cluster binding"/>
    <property type="evidence" value="ECO:0007669"/>
    <property type="project" value="UniProtKB-KW"/>
</dbReference>
<keyword evidence="1" id="KW-0001">2Fe-2S</keyword>
<evidence type="ECO:0000259" key="5">
    <source>
        <dbReference type="PROSITE" id="PS51296"/>
    </source>
</evidence>
<evidence type="ECO:0000256" key="4">
    <source>
        <dbReference type="ARBA" id="ARBA00023014"/>
    </source>
</evidence>
<evidence type="ECO:0000256" key="1">
    <source>
        <dbReference type="ARBA" id="ARBA00022714"/>
    </source>
</evidence>
<organism evidence="6 7">
    <name type="scientific">Ancylobacter novellus</name>
    <name type="common">Thiobacillus novellus</name>
    <dbReference type="NCBI Taxonomy" id="921"/>
    <lineage>
        <taxon>Bacteria</taxon>
        <taxon>Pseudomonadati</taxon>
        <taxon>Pseudomonadota</taxon>
        <taxon>Alphaproteobacteria</taxon>
        <taxon>Hyphomicrobiales</taxon>
        <taxon>Xanthobacteraceae</taxon>
        <taxon>Ancylobacter</taxon>
    </lineage>
</organism>
<feature type="domain" description="Rieske" evidence="5">
    <location>
        <begin position="4"/>
        <end position="100"/>
    </location>
</feature>
<dbReference type="Gene3D" id="2.102.10.10">
    <property type="entry name" value="Rieske [2Fe-2S] iron-sulphur domain"/>
    <property type="match status" value="1"/>
</dbReference>
<evidence type="ECO:0000313" key="7">
    <source>
        <dbReference type="Proteomes" id="UP000249577"/>
    </source>
</evidence>
<dbReference type="AlphaFoldDB" id="A0A2W5KDX1"/>
<dbReference type="PROSITE" id="PS51296">
    <property type="entry name" value="RIESKE"/>
    <property type="match status" value="1"/>
</dbReference>
<comment type="caution">
    <text evidence="6">The sequence shown here is derived from an EMBL/GenBank/DDBJ whole genome shotgun (WGS) entry which is preliminary data.</text>
</comment>
<dbReference type="InterPro" id="IPR017941">
    <property type="entry name" value="Rieske_2Fe-2S"/>
</dbReference>
<accession>A0A2W5KDX1</accession>
<dbReference type="EMBL" id="QFPN01000006">
    <property type="protein sequence ID" value="PZQ14239.1"/>
    <property type="molecule type" value="Genomic_DNA"/>
</dbReference>
<name>A0A2W5KDX1_ANCNO</name>
<evidence type="ECO:0000313" key="6">
    <source>
        <dbReference type="EMBL" id="PZQ14239.1"/>
    </source>
</evidence>